<dbReference type="InterPro" id="IPR039556">
    <property type="entry name" value="ICL/PEPM"/>
</dbReference>
<comment type="caution">
    <text evidence="1">The sequence shown here is derived from an EMBL/GenBank/DDBJ whole genome shotgun (WGS) entry which is preliminary data.</text>
</comment>
<reference evidence="1 2" key="1">
    <citation type="submission" date="2023-08" db="EMBL/GenBank/DDBJ databases">
        <title>Phytohabitans sansha sp. nov., isolated from marine sediment.</title>
        <authorList>
            <person name="Zhao Y."/>
            <person name="Yi K."/>
        </authorList>
    </citation>
    <scope>NUCLEOTIDE SEQUENCE [LARGE SCALE GENOMIC DNA]</scope>
    <source>
        <strain evidence="1 2">ZYX-F-186</strain>
    </source>
</reference>
<dbReference type="PANTHER" id="PTHR42905">
    <property type="entry name" value="PHOSPHOENOLPYRUVATE CARBOXYLASE"/>
    <property type="match status" value="1"/>
</dbReference>
<dbReference type="CDD" id="cd00377">
    <property type="entry name" value="ICL_PEPM"/>
    <property type="match status" value="1"/>
</dbReference>
<dbReference type="InterPro" id="IPR040442">
    <property type="entry name" value="Pyrv_kinase-like_dom_sf"/>
</dbReference>
<dbReference type="SUPFAM" id="SSF51621">
    <property type="entry name" value="Phosphoenolpyruvate/pyruvate domain"/>
    <property type="match status" value="1"/>
</dbReference>
<dbReference type="PANTHER" id="PTHR42905:SF16">
    <property type="entry name" value="CARBOXYPHOSPHONOENOLPYRUVATE PHOSPHONOMUTASE-LIKE PROTEIN (AFU_ORTHOLOGUE AFUA_5G07230)"/>
    <property type="match status" value="1"/>
</dbReference>
<keyword evidence="2" id="KW-1185">Reference proteome</keyword>
<sequence>METFWELHHGERPLVLPNAWDYASAAALAARGFAAVGTTSLGVAAGAGKVDGTGAIRAETVDLARRLRRLPCPVSVDIEGGFGERPDEVADLVAELAGLGVAGVNIEDGRADGTLAPIDEQQSVIGSAKSRVPGMFVNARTDTHWRRRPTPAALEEALRRARGYAEAGADGVFVPGVTGDAAIGALVAMAGVPLNVLYVPGVSLDRLAALGVRRVSTGSLLFRAALTAAVETAAAVAAPVETAAAPAAAVARAGSAAKGLVSYEEVQALNELTAGARTTDT</sequence>
<dbReference type="Pfam" id="PF13714">
    <property type="entry name" value="PEP_mutase"/>
    <property type="match status" value="1"/>
</dbReference>
<dbReference type="Proteomes" id="UP001230908">
    <property type="component" value="Unassembled WGS sequence"/>
</dbReference>
<name>A0ABU0ZP24_9ACTN</name>
<organism evidence="1 2">
    <name type="scientific">Phytohabitans maris</name>
    <dbReference type="NCBI Taxonomy" id="3071409"/>
    <lineage>
        <taxon>Bacteria</taxon>
        <taxon>Bacillati</taxon>
        <taxon>Actinomycetota</taxon>
        <taxon>Actinomycetes</taxon>
        <taxon>Micromonosporales</taxon>
        <taxon>Micromonosporaceae</taxon>
    </lineage>
</organism>
<protein>
    <submittedName>
        <fullName evidence="1">Isocitrate lyase/phosphoenolpyruvate mutase family protein</fullName>
    </submittedName>
</protein>
<dbReference type="InterPro" id="IPR015813">
    <property type="entry name" value="Pyrv/PenolPyrv_kinase-like_dom"/>
</dbReference>
<evidence type="ECO:0000313" key="1">
    <source>
        <dbReference type="EMBL" id="MDQ7908788.1"/>
    </source>
</evidence>
<keyword evidence="1" id="KW-0456">Lyase</keyword>
<accession>A0ABU0ZP24</accession>
<gene>
    <name evidence="1" type="ORF">RB614_30075</name>
</gene>
<dbReference type="Gene3D" id="3.20.20.60">
    <property type="entry name" value="Phosphoenolpyruvate-binding domains"/>
    <property type="match status" value="1"/>
</dbReference>
<dbReference type="GO" id="GO:0016829">
    <property type="term" value="F:lyase activity"/>
    <property type="evidence" value="ECO:0007669"/>
    <property type="project" value="UniProtKB-KW"/>
</dbReference>
<dbReference type="EMBL" id="JAVHUY010000034">
    <property type="protein sequence ID" value="MDQ7908788.1"/>
    <property type="molecule type" value="Genomic_DNA"/>
</dbReference>
<dbReference type="RefSeq" id="WP_308716057.1">
    <property type="nucleotide sequence ID" value="NZ_JAVHUY010000034.1"/>
</dbReference>
<evidence type="ECO:0000313" key="2">
    <source>
        <dbReference type="Proteomes" id="UP001230908"/>
    </source>
</evidence>
<proteinExistence type="predicted"/>